<dbReference type="GO" id="GO:0000976">
    <property type="term" value="F:transcription cis-regulatory region binding"/>
    <property type="evidence" value="ECO:0007669"/>
    <property type="project" value="TreeGrafter"/>
</dbReference>
<protein>
    <submittedName>
        <fullName evidence="5">TetR family transcriptional regulator</fullName>
    </submittedName>
</protein>
<evidence type="ECO:0000256" key="2">
    <source>
        <dbReference type="PROSITE-ProRule" id="PRU00335"/>
    </source>
</evidence>
<dbReference type="PROSITE" id="PS50977">
    <property type="entry name" value="HTH_TETR_2"/>
    <property type="match status" value="1"/>
</dbReference>
<dbReference type="Pfam" id="PF17939">
    <property type="entry name" value="TetR_C_30"/>
    <property type="match status" value="1"/>
</dbReference>
<dbReference type="SUPFAM" id="SSF48498">
    <property type="entry name" value="Tetracyclin repressor-like, C-terminal domain"/>
    <property type="match status" value="1"/>
</dbReference>
<sequence length="242" mass="26089">MRDPDTDSRADTGPSDDTPGDCPRPDGRLLRGEATRERVLDAAERLFSAEGVDAVSIRQIAAAAGVTLGVVGFHGGSKTELIRTVLSRRVEALNIARRDRLARVMAGPAPKLDDLVEAYILPYLEYASHDDPQWGAYARLIARIVADDRWYKNVGELYDPMAREYLDAMQQVCPEADRDALVTALTLTVASMLSLVASRARIAGLTGHAGGNAMDHRDTLVSFCVNGMTAIASRKGGPQDGP</sequence>
<dbReference type="RefSeq" id="WP_160380678.1">
    <property type="nucleotide sequence ID" value="NZ_WNXQ01000001.1"/>
</dbReference>
<feature type="domain" description="HTH tetR-type" evidence="4">
    <location>
        <begin position="33"/>
        <end position="93"/>
    </location>
</feature>
<dbReference type="Gene3D" id="1.10.357.10">
    <property type="entry name" value="Tetracycline Repressor, domain 2"/>
    <property type="match status" value="1"/>
</dbReference>
<accession>A0A844W142</accession>
<dbReference type="PANTHER" id="PTHR30055:SF235">
    <property type="entry name" value="TRANSCRIPTIONAL REGULATORY PROTEIN"/>
    <property type="match status" value="1"/>
</dbReference>
<feature type="region of interest" description="Disordered" evidence="3">
    <location>
        <begin position="1"/>
        <end position="29"/>
    </location>
</feature>
<comment type="caution">
    <text evidence="5">The sequence shown here is derived from an EMBL/GenBank/DDBJ whole genome shotgun (WGS) entry which is preliminary data.</text>
</comment>
<dbReference type="AlphaFoldDB" id="A0A844W142"/>
<dbReference type="PRINTS" id="PR00455">
    <property type="entry name" value="HTHTETR"/>
</dbReference>
<proteinExistence type="predicted"/>
<evidence type="ECO:0000256" key="3">
    <source>
        <dbReference type="SAM" id="MobiDB-lite"/>
    </source>
</evidence>
<organism evidence="5 6">
    <name type="scientific">Pseudooceanicola pacificus</name>
    <dbReference type="NCBI Taxonomy" id="2676438"/>
    <lineage>
        <taxon>Bacteria</taxon>
        <taxon>Pseudomonadati</taxon>
        <taxon>Pseudomonadota</taxon>
        <taxon>Alphaproteobacteria</taxon>
        <taxon>Rhodobacterales</taxon>
        <taxon>Paracoccaceae</taxon>
        <taxon>Pseudooceanicola</taxon>
    </lineage>
</organism>
<dbReference type="SUPFAM" id="SSF46689">
    <property type="entry name" value="Homeodomain-like"/>
    <property type="match status" value="1"/>
</dbReference>
<dbReference type="Pfam" id="PF00440">
    <property type="entry name" value="TetR_N"/>
    <property type="match status" value="1"/>
</dbReference>
<evidence type="ECO:0000313" key="5">
    <source>
        <dbReference type="EMBL" id="MWB76531.1"/>
    </source>
</evidence>
<gene>
    <name evidence="5" type="ORF">GLS40_00680</name>
</gene>
<dbReference type="PANTHER" id="PTHR30055">
    <property type="entry name" value="HTH-TYPE TRANSCRIPTIONAL REGULATOR RUTR"/>
    <property type="match status" value="1"/>
</dbReference>
<dbReference type="EMBL" id="WNXQ01000001">
    <property type="protein sequence ID" value="MWB76531.1"/>
    <property type="molecule type" value="Genomic_DNA"/>
</dbReference>
<dbReference type="InterPro" id="IPR009057">
    <property type="entry name" value="Homeodomain-like_sf"/>
</dbReference>
<name>A0A844W142_9RHOB</name>
<dbReference type="InterPro" id="IPR036271">
    <property type="entry name" value="Tet_transcr_reg_TetR-rel_C_sf"/>
</dbReference>
<keyword evidence="6" id="KW-1185">Reference proteome</keyword>
<reference evidence="5 6" key="1">
    <citation type="submission" date="2019-11" db="EMBL/GenBank/DDBJ databases">
        <title>Pseudooceanicola pacifica sp. nov., isolated from deep-sea sediment of the Pacific Ocean.</title>
        <authorList>
            <person name="Lyu L."/>
        </authorList>
    </citation>
    <scope>NUCLEOTIDE SEQUENCE [LARGE SCALE GENOMIC DNA]</scope>
    <source>
        <strain evidence="5 6">216_PA32_1</strain>
    </source>
</reference>
<evidence type="ECO:0000256" key="1">
    <source>
        <dbReference type="ARBA" id="ARBA00023125"/>
    </source>
</evidence>
<dbReference type="InterPro" id="IPR001647">
    <property type="entry name" value="HTH_TetR"/>
</dbReference>
<dbReference type="Proteomes" id="UP000443843">
    <property type="component" value="Unassembled WGS sequence"/>
</dbReference>
<evidence type="ECO:0000259" key="4">
    <source>
        <dbReference type="PROSITE" id="PS50977"/>
    </source>
</evidence>
<dbReference type="InterPro" id="IPR041586">
    <property type="entry name" value="PsrA_TetR_C"/>
</dbReference>
<keyword evidence="1 2" id="KW-0238">DNA-binding</keyword>
<feature type="DNA-binding region" description="H-T-H motif" evidence="2">
    <location>
        <begin position="56"/>
        <end position="75"/>
    </location>
</feature>
<dbReference type="GO" id="GO:0003700">
    <property type="term" value="F:DNA-binding transcription factor activity"/>
    <property type="evidence" value="ECO:0007669"/>
    <property type="project" value="TreeGrafter"/>
</dbReference>
<feature type="compositionally biased region" description="Basic and acidic residues" evidence="3">
    <location>
        <begin position="1"/>
        <end position="10"/>
    </location>
</feature>
<evidence type="ECO:0000313" key="6">
    <source>
        <dbReference type="Proteomes" id="UP000443843"/>
    </source>
</evidence>
<dbReference type="InterPro" id="IPR050109">
    <property type="entry name" value="HTH-type_TetR-like_transc_reg"/>
</dbReference>